<name>A0ABW0P1M1_9HYPH</name>
<sequence>MEAAGDTGSQNTQGPISDPLATITGAIGEDPTLAELIAFRDSSPDLKRFAIEAKRCEDEAERLWFRLSEGNHVKMARISLKIVALSCTAMVAIWPVDTVEDADAKKALAKATASQGDSTDYGQAPSLDAEMAERIRLHRAAFAVGELVVPPGPAAPAGADRGLATWPLSRFDLVDTVPLEGGDASIAGQQLMRWSAFVDDYPTLSDLVDRFARMMATADRLMVLADTTSEDPRPLRRAAEGARILAYLAAARAAIWPAMLHSTDAQAKHRLAALVNERACRGDALHQQAAIRHLVGEADWIAKAFRLGATLELKPMWLPVV</sequence>
<dbReference type="Proteomes" id="UP001596060">
    <property type="component" value="Unassembled WGS sequence"/>
</dbReference>
<comment type="caution">
    <text evidence="2">The sequence shown here is derived from an EMBL/GenBank/DDBJ whole genome shotgun (WGS) entry which is preliminary data.</text>
</comment>
<dbReference type="EMBL" id="JBHSLU010000020">
    <property type="protein sequence ID" value="MFC5505684.1"/>
    <property type="molecule type" value="Genomic_DNA"/>
</dbReference>
<evidence type="ECO:0000313" key="3">
    <source>
        <dbReference type="Proteomes" id="UP001596060"/>
    </source>
</evidence>
<evidence type="ECO:0000256" key="1">
    <source>
        <dbReference type="SAM" id="MobiDB-lite"/>
    </source>
</evidence>
<keyword evidence="3" id="KW-1185">Reference proteome</keyword>
<evidence type="ECO:0000313" key="2">
    <source>
        <dbReference type="EMBL" id="MFC5505684.1"/>
    </source>
</evidence>
<proteinExistence type="predicted"/>
<protein>
    <submittedName>
        <fullName evidence="2">Uncharacterized protein</fullName>
    </submittedName>
</protein>
<accession>A0ABW0P1M1</accession>
<feature type="region of interest" description="Disordered" evidence="1">
    <location>
        <begin position="1"/>
        <end position="21"/>
    </location>
</feature>
<reference evidence="3" key="1">
    <citation type="journal article" date="2019" name="Int. J. Syst. Evol. Microbiol.">
        <title>The Global Catalogue of Microorganisms (GCM) 10K type strain sequencing project: providing services to taxonomists for standard genome sequencing and annotation.</title>
        <authorList>
            <consortium name="The Broad Institute Genomics Platform"/>
            <consortium name="The Broad Institute Genome Sequencing Center for Infectious Disease"/>
            <person name="Wu L."/>
            <person name="Ma J."/>
        </authorList>
    </citation>
    <scope>NUCLEOTIDE SEQUENCE [LARGE SCALE GENOMIC DNA]</scope>
    <source>
        <strain evidence="3">CCUG 43117</strain>
    </source>
</reference>
<gene>
    <name evidence="2" type="ORF">ACFPN9_10480</name>
</gene>
<organism evidence="2 3">
    <name type="scientific">Bosea massiliensis</name>
    <dbReference type="NCBI Taxonomy" id="151419"/>
    <lineage>
        <taxon>Bacteria</taxon>
        <taxon>Pseudomonadati</taxon>
        <taxon>Pseudomonadota</taxon>
        <taxon>Alphaproteobacteria</taxon>
        <taxon>Hyphomicrobiales</taxon>
        <taxon>Boseaceae</taxon>
        <taxon>Bosea</taxon>
    </lineage>
</organism>
<dbReference type="RefSeq" id="WP_377816848.1">
    <property type="nucleotide sequence ID" value="NZ_JBHSLU010000020.1"/>
</dbReference>